<sequence length="31" mass="3788">MDKNCPQKHNIKFIDFFKIKEEVGQNLPRRN</sequence>
<reference evidence="1" key="1">
    <citation type="submission" date="2020-01" db="EMBL/GenBank/DDBJ databases">
        <authorList>
            <person name="Meier V. D."/>
            <person name="Meier V D."/>
        </authorList>
    </citation>
    <scope>NUCLEOTIDE SEQUENCE</scope>
    <source>
        <strain evidence="1">HLG_WM_MAG_05</strain>
    </source>
</reference>
<gene>
    <name evidence="1" type="ORF">HELGO_WM8222</name>
</gene>
<proteinExistence type="predicted"/>
<accession>A0A6S6U1I3</accession>
<dbReference type="EMBL" id="CACVAU010000089">
    <property type="protein sequence ID" value="CAA6826762.1"/>
    <property type="molecule type" value="Genomic_DNA"/>
</dbReference>
<name>A0A6S6U1I3_9BACT</name>
<dbReference type="AlphaFoldDB" id="A0A6S6U1I3"/>
<organism evidence="1">
    <name type="scientific">uncultured Sulfurovum sp</name>
    <dbReference type="NCBI Taxonomy" id="269237"/>
    <lineage>
        <taxon>Bacteria</taxon>
        <taxon>Pseudomonadati</taxon>
        <taxon>Campylobacterota</taxon>
        <taxon>Epsilonproteobacteria</taxon>
        <taxon>Campylobacterales</taxon>
        <taxon>Sulfurovaceae</taxon>
        <taxon>Sulfurovum</taxon>
        <taxon>environmental samples</taxon>
    </lineage>
</organism>
<protein>
    <submittedName>
        <fullName evidence="1">Uncharacterized protein</fullName>
    </submittedName>
</protein>
<evidence type="ECO:0000313" key="1">
    <source>
        <dbReference type="EMBL" id="CAA6826762.1"/>
    </source>
</evidence>